<protein>
    <submittedName>
        <fullName evidence="2">Uncharacterized protein</fullName>
    </submittedName>
</protein>
<accession>A0A1Q8ZS60</accession>
<dbReference type="EMBL" id="MKIM01000026">
    <property type="protein sequence ID" value="OLP44919.1"/>
    <property type="molecule type" value="Genomic_DNA"/>
</dbReference>
<feature type="region of interest" description="Disordered" evidence="1">
    <location>
        <begin position="82"/>
        <end position="104"/>
    </location>
</feature>
<dbReference type="AlphaFoldDB" id="A0A1Q8ZS60"/>
<name>A0A1Q8ZS60_9HYPH</name>
<keyword evidence="3" id="KW-1185">Reference proteome</keyword>
<dbReference type="Proteomes" id="UP000186894">
    <property type="component" value="Unassembled WGS sequence"/>
</dbReference>
<evidence type="ECO:0000313" key="3">
    <source>
        <dbReference type="Proteomes" id="UP000186894"/>
    </source>
</evidence>
<evidence type="ECO:0000256" key="1">
    <source>
        <dbReference type="SAM" id="MobiDB-lite"/>
    </source>
</evidence>
<proteinExistence type="predicted"/>
<reference evidence="2 3" key="1">
    <citation type="submission" date="2016-09" db="EMBL/GenBank/DDBJ databases">
        <title>Rhizobium oryziradicis sp. nov., isolated from the root of rice.</title>
        <authorList>
            <person name="Zhao J."/>
            <person name="Zhang X."/>
        </authorList>
    </citation>
    <scope>NUCLEOTIDE SEQUENCE [LARGE SCALE GENOMIC DNA]</scope>
    <source>
        <strain evidence="2 3">N19</strain>
    </source>
</reference>
<gene>
    <name evidence="2" type="ORF">BJF95_04890</name>
</gene>
<comment type="caution">
    <text evidence="2">The sequence shown here is derived from an EMBL/GenBank/DDBJ whole genome shotgun (WGS) entry which is preliminary data.</text>
</comment>
<feature type="compositionally biased region" description="Basic and acidic residues" evidence="1">
    <location>
        <begin position="82"/>
        <end position="91"/>
    </location>
</feature>
<sequence>MGDIMGNFAAVLVLIACPASGTSCVNEPVRVISYDSAMSCTAQREDEIRKINIPGFKIYGECNSVNGDLLAGRPRIDIKRPVEKPETRPLENEGSAPVRRRAFF</sequence>
<evidence type="ECO:0000313" key="2">
    <source>
        <dbReference type="EMBL" id="OLP44919.1"/>
    </source>
</evidence>
<organism evidence="2 3">
    <name type="scientific">Rhizobium oryziradicis</name>
    <dbReference type="NCBI Taxonomy" id="1867956"/>
    <lineage>
        <taxon>Bacteria</taxon>
        <taxon>Pseudomonadati</taxon>
        <taxon>Pseudomonadota</taxon>
        <taxon>Alphaproteobacteria</taxon>
        <taxon>Hyphomicrobiales</taxon>
        <taxon>Rhizobiaceae</taxon>
        <taxon>Rhizobium/Agrobacterium group</taxon>
        <taxon>Rhizobium</taxon>
    </lineage>
</organism>